<sequence length="1754" mass="191494">MVEILGPLPARPPTPPRPGSRIDQNDPQSPHPLQTPGASSQTADASRAPPSSHGSKRVNFSPWLYTVIGSPKSQSVSRPNDANPITNAAFDSTQGSEGRPFKSILKETSSPIPVWSPNVNKYTTESFDMLLQSVVQQLAGESVSSRLDAYINFFGALRTYDGLLRGNEIGEKLGLITDFIQRDVTRDLVNGTPMDTSLANQALKLSAAFIWQTDISSHLSEDFKIFLVEHAITSLQETKGAKSVLTHYLSILSTQNFTSKIMTTSRVIRLLTALQELTKHVNGKAISFHRLCIYSRLLSQSKSTFLSQPSLWMEHLVFGLLHSHKETRAKAISLGFQISLAAGPTLALSNNIRMLFERPLEGDRKLVTEIRERMSRMMASSDTGIHVPQIWTIVILLLRSKKWNLDQWEHFKEWLLVLQKCFNCSEPAIKAQAILGWIWFIYAVSPNESTDRLLLKMLGKPVFSQFERKKSDKSGSPPSQLALSSYNYLLYYAFRPSLPYHHVDMIWEEYVAAPSSTIFSAFPALADSASLVLAHLLWCPQAKVWTETRIADSRITDSRITEISKMEVEELPSVEPRWVRSKIPSVLGVFESLFKSSVWNQQELEKSNIALAWNGLASALSLASSKEITPSGESMQAVASVLGLLHRLWATGPSSLNATGGHGEEAFFERFQFLSTTMILSLGGIPFTEKLMLKIGDGSFQTSSTPTHRPSASGTNLDSPILHLLRTISRITVISSPTPSYIRLIDGLITASCNGRISRGSRLELLHQCAELSVVELKFTSNSPQLLEVIWKGTALAAADALQSFPIESARERDGSVSRDYEIITKILVAGISFPCASQEWSRLLDAYVRVARTEKGDHVLYGLIVEPIAESLSSISVNDTYLPTNALLGHCLSIPFARETGLGIDDPISHAVTSSAFPHKLLETVGRSLDLGYHSFDSSHTLHLSAFIESLTSFLGSGTPSFRAQALETLQGSLGLWIQDSELKVDVTSGVDSRALTACRALSSAVLNILQTAVVDELSTLQNFATIICAGLKSPHISRTKRFVDFWRSTKTSLDTLISSTPMGQELSTAASRLSAPVQPAQAVVQESKLAPSSSAKPANQRLIKPIPTKSIENGSTNFHSSPVIGTNEPALPDPVELGEPQLPTNPGTAAPEAPATFQKSRREMFRMIESIRSSSPANTPGKLGFDTPSHLRRLHAQTGIPLTPTLVPAENEDGFIGSSPTPATRDLTPAMNLDAAGGPFQDITMEDATDLPSSPPELTSRSPSPKKMSSSSRRARRRKLLQSRVAEEARKKASTPQVDERPPSRRTRSALTQSTANNQNADAVPVPPTSTSDTIEKPSEKLSAPQSAKSKSSSKKRKRKGGSKASDGANQQAAQMPSTPVPPEYFVDSSSEDLESQIASQLEQDLELAVDMVDKGQSGSAPVVEDPEPATKKRKREEDNVQSNSRDRRRSTRLSTTKDVGITEVEETQAVQSQDTTASQPSKDVSSSSLSPTVTRRSTRSSQKKEDELVMAESLPETQIPETIQEEPVKDAEPSQRPNKRSRKSLRLEDQPPPPPPVEEQSSTQTKSSRSSRSRKSRSSRNETQSQPLPSQEEQLPVEASMGYDLLPASNDNGDAGSDAVAPQKSVESKIPTASTEANDSQMTDVDHSITPVPQDTNIQQNMDVDMVPEQSSTSVAGPVLDVATAEIQTEPVPATVEPDISEAGISRSLRKLLADMKSAKLGPNALREVDDLLFNIRVEAHDASRRHNNPA</sequence>
<feature type="region of interest" description="Disordered" evidence="7">
    <location>
        <begin position="1"/>
        <end position="57"/>
    </location>
</feature>
<feature type="compositionally biased region" description="Polar residues" evidence="7">
    <location>
        <begin position="1370"/>
        <end position="1380"/>
    </location>
</feature>
<feature type="compositionally biased region" description="Polar residues" evidence="7">
    <location>
        <begin position="1584"/>
        <end position="1596"/>
    </location>
</feature>
<evidence type="ECO:0000256" key="3">
    <source>
        <dbReference type="ARBA" id="ARBA00022454"/>
    </source>
</evidence>
<feature type="compositionally biased region" description="Polar residues" evidence="7">
    <location>
        <begin position="1311"/>
        <end position="1323"/>
    </location>
</feature>
<evidence type="ECO:0000256" key="6">
    <source>
        <dbReference type="ARBA" id="ARBA00023306"/>
    </source>
</evidence>
<feature type="compositionally biased region" description="Polar residues" evidence="7">
    <location>
        <begin position="71"/>
        <end position="96"/>
    </location>
</feature>
<dbReference type="GO" id="GO:0140445">
    <property type="term" value="C:chromosome, telomeric repeat region"/>
    <property type="evidence" value="ECO:0007669"/>
    <property type="project" value="TreeGrafter"/>
</dbReference>
<feature type="compositionally biased region" description="Low complexity" evidence="7">
    <location>
        <begin position="1262"/>
        <end position="1274"/>
    </location>
</feature>
<keyword evidence="3" id="KW-0158">Chromosome</keyword>
<feature type="compositionally biased region" description="Polar residues" evidence="7">
    <location>
        <begin position="1471"/>
        <end position="1480"/>
    </location>
</feature>
<gene>
    <name evidence="9" type="ORF">N7496_000738</name>
</gene>
<dbReference type="PANTHER" id="PTHR22928:SF3">
    <property type="entry name" value="TELOMERE-ASSOCIATED PROTEIN RIF1"/>
    <property type="match status" value="1"/>
</dbReference>
<evidence type="ECO:0000256" key="5">
    <source>
        <dbReference type="ARBA" id="ARBA00023242"/>
    </source>
</evidence>
<evidence type="ECO:0000256" key="7">
    <source>
        <dbReference type="SAM" id="MobiDB-lite"/>
    </source>
</evidence>
<dbReference type="PANTHER" id="PTHR22928">
    <property type="entry name" value="TELOMERE-ASSOCIATED PROTEIN RIF1"/>
    <property type="match status" value="1"/>
</dbReference>
<dbReference type="OrthoDB" id="5399929at2759"/>
<proteinExistence type="predicted"/>
<accession>A0A9W9VUV8</accession>
<dbReference type="InterPro" id="IPR022031">
    <property type="entry name" value="Rif1_N"/>
</dbReference>
<feature type="compositionally biased region" description="Polar residues" evidence="7">
    <location>
        <begin position="1634"/>
        <end position="1646"/>
    </location>
</feature>
<dbReference type="GeneID" id="81432846"/>
<evidence type="ECO:0000256" key="1">
    <source>
        <dbReference type="ARBA" id="ARBA00004123"/>
    </source>
</evidence>
<feature type="compositionally biased region" description="Basic residues" evidence="7">
    <location>
        <begin position="1354"/>
        <end position="1364"/>
    </location>
</feature>
<feature type="region of interest" description="Disordered" evidence="7">
    <location>
        <begin position="1110"/>
        <end position="1139"/>
    </location>
</feature>
<evidence type="ECO:0000313" key="9">
    <source>
        <dbReference type="EMBL" id="KAJ5389670.1"/>
    </source>
</evidence>
<feature type="compositionally biased region" description="Polar residues" evidence="7">
    <location>
        <begin position="25"/>
        <end position="44"/>
    </location>
</feature>
<keyword evidence="6" id="KW-0131">Cell cycle</keyword>
<dbReference type="GO" id="GO:0005634">
    <property type="term" value="C:nucleus"/>
    <property type="evidence" value="ECO:0007669"/>
    <property type="project" value="UniProtKB-SubCell"/>
</dbReference>
<name>A0A9W9VUV8_9EURO</name>
<evidence type="ECO:0000256" key="2">
    <source>
        <dbReference type="ARBA" id="ARBA00004574"/>
    </source>
</evidence>
<reference evidence="9" key="2">
    <citation type="journal article" date="2023" name="IMA Fungus">
        <title>Comparative genomic study of the Penicillium genus elucidates a diverse pangenome and 15 lateral gene transfer events.</title>
        <authorList>
            <person name="Petersen C."/>
            <person name="Sorensen T."/>
            <person name="Nielsen M.R."/>
            <person name="Sondergaard T.E."/>
            <person name="Sorensen J.L."/>
            <person name="Fitzpatrick D.A."/>
            <person name="Frisvad J.C."/>
            <person name="Nielsen K.L."/>
        </authorList>
    </citation>
    <scope>NUCLEOTIDE SEQUENCE</scope>
    <source>
        <strain evidence="9">IBT 29864</strain>
    </source>
</reference>
<dbReference type="EMBL" id="JAPZBS010000001">
    <property type="protein sequence ID" value="KAJ5389670.1"/>
    <property type="molecule type" value="Genomic_DNA"/>
</dbReference>
<evidence type="ECO:0000259" key="8">
    <source>
        <dbReference type="Pfam" id="PF12231"/>
    </source>
</evidence>
<dbReference type="GO" id="GO:0000723">
    <property type="term" value="P:telomere maintenance"/>
    <property type="evidence" value="ECO:0007669"/>
    <property type="project" value="TreeGrafter"/>
</dbReference>
<feature type="domain" description="Telomere-associated protein Rif1 N-terminal" evidence="8">
    <location>
        <begin position="138"/>
        <end position="511"/>
    </location>
</feature>
<keyword evidence="10" id="KW-1185">Reference proteome</keyword>
<feature type="region of interest" description="Disordered" evidence="7">
    <location>
        <begin position="1206"/>
        <end position="1658"/>
    </location>
</feature>
<dbReference type="Proteomes" id="UP001147782">
    <property type="component" value="Unassembled WGS sequence"/>
</dbReference>
<feature type="compositionally biased region" description="Low complexity" evidence="7">
    <location>
        <begin position="1481"/>
        <end position="1498"/>
    </location>
</feature>
<comment type="caution">
    <text evidence="9">The sequence shown here is derived from an EMBL/GenBank/DDBJ whole genome shotgun (WGS) entry which is preliminary data.</text>
</comment>
<feature type="compositionally biased region" description="Pro residues" evidence="7">
    <location>
        <begin position="9"/>
        <end position="18"/>
    </location>
</feature>
<reference evidence="9" key="1">
    <citation type="submission" date="2022-11" db="EMBL/GenBank/DDBJ databases">
        <authorList>
            <person name="Petersen C."/>
        </authorList>
    </citation>
    <scope>NUCLEOTIDE SEQUENCE</scope>
    <source>
        <strain evidence="9">IBT 29864</strain>
    </source>
</reference>
<organism evidence="9 10">
    <name type="scientific">Penicillium cataractarum</name>
    <dbReference type="NCBI Taxonomy" id="2100454"/>
    <lineage>
        <taxon>Eukaryota</taxon>
        <taxon>Fungi</taxon>
        <taxon>Dikarya</taxon>
        <taxon>Ascomycota</taxon>
        <taxon>Pezizomycotina</taxon>
        <taxon>Eurotiomycetes</taxon>
        <taxon>Eurotiomycetidae</taxon>
        <taxon>Eurotiales</taxon>
        <taxon>Aspergillaceae</taxon>
        <taxon>Penicillium</taxon>
    </lineage>
</organism>
<keyword evidence="4" id="KW-0779">Telomere</keyword>
<dbReference type="RefSeq" id="XP_056560398.1">
    <property type="nucleotide sequence ID" value="XM_056693669.1"/>
</dbReference>
<evidence type="ECO:0000256" key="4">
    <source>
        <dbReference type="ARBA" id="ARBA00022895"/>
    </source>
</evidence>
<keyword evidence="5" id="KW-0539">Nucleus</keyword>
<feature type="region of interest" description="Disordered" evidence="7">
    <location>
        <begin position="71"/>
        <end position="98"/>
    </location>
</feature>
<protein>
    <recommendedName>
        <fullName evidence="8">Telomere-associated protein Rif1 N-terminal domain-containing protein</fullName>
    </recommendedName>
</protein>
<feature type="compositionally biased region" description="Polar residues" evidence="7">
    <location>
        <begin position="1112"/>
        <end position="1126"/>
    </location>
</feature>
<comment type="subcellular location">
    <subcellularLocation>
        <location evidence="2">Chromosome</location>
        <location evidence="2">Telomere</location>
    </subcellularLocation>
    <subcellularLocation>
        <location evidence="1">Nucleus</location>
    </subcellularLocation>
</comment>
<evidence type="ECO:0000313" key="10">
    <source>
        <dbReference type="Proteomes" id="UP001147782"/>
    </source>
</evidence>
<dbReference type="Pfam" id="PF12231">
    <property type="entry name" value="Rif1_N"/>
    <property type="match status" value="1"/>
</dbReference>
<feature type="compositionally biased region" description="Basic residues" evidence="7">
    <location>
        <begin position="1572"/>
        <end position="1581"/>
    </location>
</feature>